<dbReference type="Proteomes" id="UP000298646">
    <property type="component" value="Chromosome circular"/>
</dbReference>
<proteinExistence type="predicted"/>
<dbReference type="AlphaFoldDB" id="A0AAE6BNH9"/>
<protein>
    <submittedName>
        <fullName evidence="1">Uncharacterized protein</fullName>
    </submittedName>
</protein>
<name>A0AAE6BNH9_AGRTU</name>
<accession>A0AAE6BNH9</accession>
<gene>
    <name evidence="1" type="ORF">CFBP6624_09615</name>
</gene>
<organism evidence="1 2">
    <name type="scientific">Agrobacterium tumefaciens</name>
    <dbReference type="NCBI Taxonomy" id="358"/>
    <lineage>
        <taxon>Bacteria</taxon>
        <taxon>Pseudomonadati</taxon>
        <taxon>Pseudomonadota</taxon>
        <taxon>Alphaproteobacteria</taxon>
        <taxon>Hyphomicrobiales</taxon>
        <taxon>Rhizobiaceae</taxon>
        <taxon>Rhizobium/Agrobacterium group</taxon>
        <taxon>Agrobacterium</taxon>
        <taxon>Agrobacterium tumefaciens complex</taxon>
    </lineage>
</organism>
<evidence type="ECO:0000313" key="2">
    <source>
        <dbReference type="Proteomes" id="UP000298646"/>
    </source>
</evidence>
<dbReference type="RefSeq" id="WP_137084912.1">
    <property type="nucleotide sequence ID" value="NZ_CP039907.1"/>
</dbReference>
<dbReference type="EMBL" id="CP039907">
    <property type="protein sequence ID" value="QCM00371.1"/>
    <property type="molecule type" value="Genomic_DNA"/>
</dbReference>
<reference evidence="1 2" key="1">
    <citation type="submission" date="2019-04" db="EMBL/GenBank/DDBJ databases">
        <title>Complete genome sequence of Agrobacterium tumefaciens CFBP6624.</title>
        <authorList>
            <person name="Haryono M."/>
            <person name="Lin Y.-C."/>
            <person name="Lai E.-M."/>
            <person name="Kuo C.-H."/>
        </authorList>
    </citation>
    <scope>NUCLEOTIDE SEQUENCE [LARGE SCALE GENOMIC DNA]</scope>
    <source>
        <strain evidence="1 2">CFBP6624</strain>
    </source>
</reference>
<evidence type="ECO:0000313" key="1">
    <source>
        <dbReference type="EMBL" id="QCM00371.1"/>
    </source>
</evidence>
<sequence length="67" mass="7077">MPAIMRASMGGLFPPAVGGGMSVLDKGIMNLTWEWCVFDTGNGLQGDYAMRNAADLATRGVSFSFST</sequence>